<dbReference type="PATRIC" id="fig|1125702.3.peg.650"/>
<dbReference type="Proteomes" id="UP000014605">
    <property type="component" value="Unassembled WGS sequence"/>
</dbReference>
<evidence type="ECO:0000313" key="2">
    <source>
        <dbReference type="EMBL" id="EPF47718.1"/>
    </source>
</evidence>
<dbReference type="EMBL" id="ATFC01000002">
    <property type="protein sequence ID" value="EPF47718.1"/>
    <property type="molecule type" value="Genomic_DNA"/>
</dbReference>
<keyword evidence="3" id="KW-1185">Reference proteome</keyword>
<evidence type="ECO:0000313" key="3">
    <source>
        <dbReference type="Proteomes" id="UP000014605"/>
    </source>
</evidence>
<feature type="signal peptide" evidence="1">
    <location>
        <begin position="1"/>
        <end position="30"/>
    </location>
</feature>
<organism evidence="2 3">
    <name type="scientific">Treponema vincentii F0403</name>
    <dbReference type="NCBI Taxonomy" id="1125702"/>
    <lineage>
        <taxon>Bacteria</taxon>
        <taxon>Pseudomonadati</taxon>
        <taxon>Spirochaetota</taxon>
        <taxon>Spirochaetia</taxon>
        <taxon>Spirochaetales</taxon>
        <taxon>Treponemataceae</taxon>
        <taxon>Treponema</taxon>
    </lineage>
</organism>
<gene>
    <name evidence="2" type="ORF">HMPREF1222_00621</name>
</gene>
<feature type="chain" id="PRO_5004523192" evidence="1">
    <location>
        <begin position="31"/>
        <end position="531"/>
    </location>
</feature>
<reference evidence="2 3" key="1">
    <citation type="submission" date="2013-04" db="EMBL/GenBank/DDBJ databases">
        <title>The Genome Sequence of Treponema vincentii F0403.</title>
        <authorList>
            <consortium name="The Broad Institute Genomics Platform"/>
            <person name="Earl A."/>
            <person name="Ward D."/>
            <person name="Feldgarden M."/>
            <person name="Gevers D."/>
            <person name="Leonetti C."/>
            <person name="Izard J."/>
            <person name="Walker B."/>
            <person name="Young S."/>
            <person name="Zeng Q."/>
            <person name="Gargeya S."/>
            <person name="Fitzgerald M."/>
            <person name="Haas B."/>
            <person name="Abouelleil A."/>
            <person name="Allen A.W."/>
            <person name="Alvarado L."/>
            <person name="Arachchi H.M."/>
            <person name="Berlin A.M."/>
            <person name="Chapman S.B."/>
            <person name="Gainer-Dewar J."/>
            <person name="Goldberg J."/>
            <person name="Griggs A."/>
            <person name="Gujja S."/>
            <person name="Hansen M."/>
            <person name="Howarth C."/>
            <person name="Imamovic A."/>
            <person name="Ireland A."/>
            <person name="Larimer J."/>
            <person name="McCowan C."/>
            <person name="Murphy C."/>
            <person name="Pearson M."/>
            <person name="Poon T.W."/>
            <person name="Priest M."/>
            <person name="Roberts A."/>
            <person name="Saif S."/>
            <person name="Shea T."/>
            <person name="Sisk P."/>
            <person name="Sykes S."/>
            <person name="Wortman J."/>
            <person name="Nusbaum C."/>
            <person name="Birren B."/>
        </authorList>
    </citation>
    <scope>NUCLEOTIDE SEQUENCE [LARGE SCALE GENOMIC DNA]</scope>
    <source>
        <strain evidence="2 3">F0403</strain>
    </source>
</reference>
<dbReference type="RefSeq" id="WP_016518162.1">
    <property type="nucleotide sequence ID" value="NZ_KE332512.1"/>
</dbReference>
<comment type="caution">
    <text evidence="2">The sequence shown here is derived from an EMBL/GenBank/DDBJ whole genome shotgun (WGS) entry which is preliminary data.</text>
</comment>
<keyword evidence="1" id="KW-0732">Signal</keyword>
<sequence length="531" mass="59215">MKTIQKKHGAVIACCTLFFAVLLLPCTAQEAGDIRGRDGTGKTARTAEVSSGNAVEYQTADVELPADDEEEDSSFDSEADSAKPVFTLSGKIETLHGFRWNDVKKNVEYGVSRSIAQLKGEVTAGSSYAALSASAEYNYRNPARTGFRLNEAYYRYSGDIWDISVGRQVIAWGQADGFRLTDVLSARDSSEFIAFNGDDARLPSDSVRLRFFHDLFTFEAIAVPFFTPNKLPRFGFEDGAKGSLYYIDTPDSFDMQTPFGTITAPITYTKTQSAKPKMFTDTEAAARFSFFLPGIDFSVSGFYGWDKNPRYVKSGYAKKGLFNPANPLSPLNPYVPKELYTNLNEEYYRIWMTGFDAAIPAGDVTVRLETAWVGERYFEPKNLLTDKSIDDLKRQTPDDVPLDFNAPVKKHQLLMLAGVDWMKDSWTLSGQYFEDLILNHKNDIERPMHKGFVSLNVSKTFLRETLKLSASGVIDVNYGSTFSTYSVAYALTDNISFALGGDVYTKGYDGKGDFAAMHKISALWLKGTFTW</sequence>
<accession>S3LBB0</accession>
<dbReference type="AlphaFoldDB" id="S3LBB0"/>
<dbReference type="HOGENOM" id="CLU_031778_0_1_12"/>
<dbReference type="GeneID" id="301460813"/>
<name>S3LBB0_9SPIR</name>
<protein>
    <submittedName>
        <fullName evidence="2">Uncharacterized protein</fullName>
    </submittedName>
</protein>
<proteinExistence type="predicted"/>
<evidence type="ECO:0000256" key="1">
    <source>
        <dbReference type="SAM" id="SignalP"/>
    </source>
</evidence>